<keyword evidence="4" id="KW-0808">Transferase</keyword>
<accession>A0ABP8ZJC6</accession>
<comment type="subcellular location">
    <subcellularLocation>
        <location evidence="1">Cell membrane</location>
        <topology evidence="1">Peripheral membrane protein</topology>
    </subcellularLocation>
</comment>
<protein>
    <recommendedName>
        <fullName evidence="8">Glycosyltransferase 2-like domain-containing protein</fullName>
    </recommendedName>
</protein>
<dbReference type="Gene3D" id="3.90.550.10">
    <property type="entry name" value="Spore Coat Polysaccharide Biosynthesis Protein SpsA, Chain A"/>
    <property type="match status" value="1"/>
</dbReference>
<dbReference type="PANTHER" id="PTHR22916">
    <property type="entry name" value="GLYCOSYLTRANSFERASE"/>
    <property type="match status" value="1"/>
</dbReference>
<keyword evidence="6" id="KW-0472">Membrane</keyword>
<evidence type="ECO:0000256" key="1">
    <source>
        <dbReference type="ARBA" id="ARBA00004202"/>
    </source>
</evidence>
<keyword evidence="5" id="KW-0777">Teichoic acid biosynthesis</keyword>
<feature type="region of interest" description="Disordered" evidence="7">
    <location>
        <begin position="1"/>
        <end position="24"/>
    </location>
</feature>
<evidence type="ECO:0000256" key="2">
    <source>
        <dbReference type="ARBA" id="ARBA00010488"/>
    </source>
</evidence>
<evidence type="ECO:0000259" key="8">
    <source>
        <dbReference type="Pfam" id="PF00535"/>
    </source>
</evidence>
<comment type="caution">
    <text evidence="9">The sequence shown here is derived from an EMBL/GenBank/DDBJ whole genome shotgun (WGS) entry which is preliminary data.</text>
</comment>
<dbReference type="Gene3D" id="3.40.50.11820">
    <property type="match status" value="1"/>
</dbReference>
<evidence type="ECO:0000256" key="7">
    <source>
        <dbReference type="SAM" id="MobiDB-lite"/>
    </source>
</evidence>
<name>A0ABP8ZJC6_9ACTN</name>
<keyword evidence="10" id="KW-1185">Reference proteome</keyword>
<dbReference type="Pfam" id="PF00535">
    <property type="entry name" value="Glycos_transf_2"/>
    <property type="match status" value="1"/>
</dbReference>
<evidence type="ECO:0000256" key="5">
    <source>
        <dbReference type="ARBA" id="ARBA00022944"/>
    </source>
</evidence>
<evidence type="ECO:0000313" key="10">
    <source>
        <dbReference type="Proteomes" id="UP001499882"/>
    </source>
</evidence>
<dbReference type="Proteomes" id="UP001499882">
    <property type="component" value="Unassembled WGS sequence"/>
</dbReference>
<gene>
    <name evidence="9" type="ORF">GCM10023350_48610</name>
</gene>
<organism evidence="9 10">
    <name type="scientific">Nocardioides endophyticus</name>
    <dbReference type="NCBI Taxonomy" id="1353775"/>
    <lineage>
        <taxon>Bacteria</taxon>
        <taxon>Bacillati</taxon>
        <taxon>Actinomycetota</taxon>
        <taxon>Actinomycetes</taxon>
        <taxon>Propionibacteriales</taxon>
        <taxon>Nocardioidaceae</taxon>
        <taxon>Nocardioides</taxon>
    </lineage>
</organism>
<dbReference type="InterPro" id="IPR001173">
    <property type="entry name" value="Glyco_trans_2-like"/>
</dbReference>
<sequence>MVDVVRGRGWSRKAGRADEPADTPEAAPALTVVIPVYNVEPYLAECLDSVLGQSLTGLEVIAVDDGSTDGCLEILRQYAARDPRLRVLTQPNAGQGAARNHGVAEARGEFLTFCDSDDTVPRSAYKAMVRTLRRSGSDFVVGAAQRTRHGVARQVAWGRTVHEVDRIATTIDDFPAAMQDIIACNRVFRTAFWRDRIGGFGARTAYEDHVPMLAAYVRADRFDVLARVTYRWRAREDLTSTGQQKAVMQNLLDRITVKEEAYDLLRAEASEATYDAWVGRCLDIDFPPFLPHALTGSDEYREALATTYRTFLDRATPRALRTVRHDRAVRAWLCAERQWDALSIADEHFRTAGQPAVRVVGDRMFAVPDLPTSVGDLVPAELWSLADSETTLRTGLRWVAVDGSALRISGWALVPGLGTEDRSGELEAWLVGGAGTVAPLSIRAAADPEVDQWANDGNVSYLHSAFDATADLATLIDTGSPTTWTLRVRLSHGPVVRESGVYDAIDGSPAQLLRAQVGDAHGTPVQVLPGWDPASGFRVVVGPPADSDEGVDDGPELRVERLDLGPGAILVEAVTTGLAEGEIAAARWRGRYLDLPVTAVETVGESARLRFATTATAPYGVETLAPNGRYTLVVATQGGDEVEATAAPALARTLPHSQAGGDHRLTLRLRSDGTLVAVLGAPLDDEERRPDVQQRMRRAHQQRQTGPSSTPGVLLHVAGGDVGDSPAALDAALARLRPDIARHWAVRGRSAAVPDGAAAVLVGSREWYAQLASSPMLWTSGELPGFFVRHPDQRTVQTFAGFPTGPIGVSAWRGRGQTARAVALELARRHQQWQTLIAPNEAVAELYRREFEFDGAVLVTGYPRYDGLVNRDREAVRAAVLARMGVPLDHRVVLYAPADRAHRSQAPAELDVRRLAAALGEDHLVLTLGMRRIEQTEPGAAPVVDVTHGPALDDVLLTADAAVLDYSDLRLDWALTGRPAIFHVPDHDARLAALPALLDFDSTAAGPRVADLDGVLDHLRDLDGLRDQHAAAVAELNRIHHVLHDGHAAERVVRALLD</sequence>
<dbReference type="InterPro" id="IPR043149">
    <property type="entry name" value="TagF_N"/>
</dbReference>
<reference evidence="10" key="1">
    <citation type="journal article" date="2019" name="Int. J. Syst. Evol. Microbiol.">
        <title>The Global Catalogue of Microorganisms (GCM) 10K type strain sequencing project: providing services to taxonomists for standard genome sequencing and annotation.</title>
        <authorList>
            <consortium name="The Broad Institute Genomics Platform"/>
            <consortium name="The Broad Institute Genome Sequencing Center for Infectious Disease"/>
            <person name="Wu L."/>
            <person name="Ma J."/>
        </authorList>
    </citation>
    <scope>NUCLEOTIDE SEQUENCE [LARGE SCALE GENOMIC DNA]</scope>
    <source>
        <strain evidence="10">JCM 18532</strain>
    </source>
</reference>
<dbReference type="InterPro" id="IPR043148">
    <property type="entry name" value="TagF_C"/>
</dbReference>
<dbReference type="SUPFAM" id="SSF53756">
    <property type="entry name" value="UDP-Glycosyltransferase/glycogen phosphorylase"/>
    <property type="match status" value="1"/>
</dbReference>
<evidence type="ECO:0000256" key="3">
    <source>
        <dbReference type="ARBA" id="ARBA00022475"/>
    </source>
</evidence>
<dbReference type="PANTHER" id="PTHR22916:SF3">
    <property type="entry name" value="UDP-GLCNAC:BETAGAL BETA-1,3-N-ACETYLGLUCOSAMINYLTRANSFERASE-LIKE PROTEIN 1"/>
    <property type="match status" value="1"/>
</dbReference>
<dbReference type="CDD" id="cd00761">
    <property type="entry name" value="Glyco_tranf_GTA_type"/>
    <property type="match status" value="1"/>
</dbReference>
<dbReference type="Gene3D" id="3.40.50.12580">
    <property type="match status" value="1"/>
</dbReference>
<dbReference type="EMBL" id="BAABKN010000033">
    <property type="protein sequence ID" value="GAA4757249.1"/>
    <property type="molecule type" value="Genomic_DNA"/>
</dbReference>
<feature type="region of interest" description="Disordered" evidence="7">
    <location>
        <begin position="683"/>
        <end position="712"/>
    </location>
</feature>
<dbReference type="SUPFAM" id="SSF53448">
    <property type="entry name" value="Nucleotide-diphospho-sugar transferases"/>
    <property type="match status" value="1"/>
</dbReference>
<evidence type="ECO:0000256" key="6">
    <source>
        <dbReference type="ARBA" id="ARBA00023136"/>
    </source>
</evidence>
<dbReference type="Pfam" id="PF04464">
    <property type="entry name" value="Glyphos_transf"/>
    <property type="match status" value="1"/>
</dbReference>
<evidence type="ECO:0000256" key="4">
    <source>
        <dbReference type="ARBA" id="ARBA00022679"/>
    </source>
</evidence>
<keyword evidence="3" id="KW-1003">Cell membrane</keyword>
<dbReference type="InterPro" id="IPR029044">
    <property type="entry name" value="Nucleotide-diphossugar_trans"/>
</dbReference>
<comment type="similarity">
    <text evidence="2">Belongs to the CDP-glycerol glycerophosphotransferase family.</text>
</comment>
<dbReference type="InterPro" id="IPR007554">
    <property type="entry name" value="Glycerophosphate_synth"/>
</dbReference>
<proteinExistence type="inferred from homology"/>
<feature type="domain" description="Glycosyltransferase 2-like" evidence="8">
    <location>
        <begin position="31"/>
        <end position="150"/>
    </location>
</feature>
<evidence type="ECO:0000313" key="9">
    <source>
        <dbReference type="EMBL" id="GAA4757249.1"/>
    </source>
</evidence>